<evidence type="ECO:0000256" key="4">
    <source>
        <dbReference type="ARBA" id="ARBA00023315"/>
    </source>
</evidence>
<accession>A0A166VGS6</accession>
<name>A0A166VGS6_9PEZI</name>
<protein>
    <submittedName>
        <fullName evidence="6">Uncharacterized protein</fullName>
    </submittedName>
</protein>
<dbReference type="PANTHER" id="PTHR31896:SF69">
    <property type="entry name" value="FAMILY REGULATORY PROTEIN, PUTATIVE (AFU_ORTHOLOGUE AFUA_3G14730)-RELATED"/>
    <property type="match status" value="1"/>
</dbReference>
<dbReference type="Pfam" id="PF02458">
    <property type="entry name" value="Transferase"/>
    <property type="match status" value="1"/>
</dbReference>
<dbReference type="Proteomes" id="UP000076552">
    <property type="component" value="Unassembled WGS sequence"/>
</dbReference>
<dbReference type="EMBL" id="LFIV01000031">
    <property type="protein sequence ID" value="KZL74549.1"/>
    <property type="molecule type" value="Genomic_DNA"/>
</dbReference>
<dbReference type="AlphaFoldDB" id="A0A166VGS6"/>
<dbReference type="STRING" id="708197.A0A166VGS6"/>
<dbReference type="Gene3D" id="3.30.559.10">
    <property type="entry name" value="Chloramphenicol acetyltransferase-like domain"/>
    <property type="match status" value="2"/>
</dbReference>
<reference evidence="6 7" key="1">
    <citation type="submission" date="2015-06" db="EMBL/GenBank/DDBJ databases">
        <title>Survival trade-offs in plant roots during colonization by closely related pathogenic and mutualistic fungi.</title>
        <authorList>
            <person name="Hacquard S."/>
            <person name="Kracher B."/>
            <person name="Hiruma K."/>
            <person name="Weinman A."/>
            <person name="Muench P."/>
            <person name="Garrido Oter R."/>
            <person name="Ver Loren van Themaat E."/>
            <person name="Dallerey J.-F."/>
            <person name="Damm U."/>
            <person name="Henrissat B."/>
            <person name="Lespinet O."/>
            <person name="Thon M."/>
            <person name="Kemen E."/>
            <person name="McHardy A.C."/>
            <person name="Schulze-Lefert P."/>
            <person name="O'Connell R.J."/>
        </authorList>
    </citation>
    <scope>NUCLEOTIDE SEQUENCE [LARGE SCALE GENOMIC DNA]</scope>
    <source>
        <strain evidence="6 7">0861</strain>
    </source>
</reference>
<dbReference type="InterPro" id="IPR023213">
    <property type="entry name" value="CAT-like_dom_sf"/>
</dbReference>
<comment type="pathway">
    <text evidence="1">Secondary metabolite biosynthesis.</text>
</comment>
<evidence type="ECO:0000313" key="6">
    <source>
        <dbReference type="EMBL" id="KZL74549.1"/>
    </source>
</evidence>
<feature type="compositionally biased region" description="Low complexity" evidence="5">
    <location>
        <begin position="121"/>
        <end position="137"/>
    </location>
</feature>
<feature type="region of interest" description="Disordered" evidence="5">
    <location>
        <begin position="118"/>
        <end position="144"/>
    </location>
</feature>
<comment type="similarity">
    <text evidence="2">Belongs to the plant acyltransferase family.</text>
</comment>
<sequence>MSLFRRKAARLAPPAVLTDKVIPVAYWDHYSRDAVLNVMWRFDHKLDASKLRGSLEKLLDRRDGWRRLGARVRLDSNGKLYWHVPAKYTEQRPAITYHHKRHNDISIKQHPLASRLRSRSETTASSFSPSSSASTPSDAVRKCGPWMVEPGSGVDFSPLMRHPSDPTSFEDYLYQDKPMIGLQITTFKDATLVSLGFSHIMWDAMGLKDLLDAWSLTLQGRQSEVIPLIENDPLALLGNMTSTATAATGATPTCPPERYKHVDKQLGVLQLLRLGLRQALDKLLNKNSMEEFRTVCIPAAYVDSLRKDALQALQHENSSVPGVSATKREHEAPLPVSFLSDGDVLCAWWTRKIIASRVRNPIKSNKTIAILNMMGLRGVMAQAGLLPKIGALVGNAIAPVPALLRARDLVAEGPLGLGRVAGALRLAIAQLSTRPQVEALLALQRRSHENQDENEVDNKKTTKKGKGKPGLPALFGDGGMHMVVCTNWTKADFFKVDFSPAVVHEIGCDGLWDEERVPRSILPSGDANAGSDVAAAGAMGCDGLWEGEHVLRSKIPPPGAALAGAREVANPTGVHMHLITAGTPAFLMSIFTILGRDANGNYWIQGRLRKEYWAQIEEAVDQEQTLA</sequence>
<keyword evidence="4" id="KW-0012">Acyltransferase</keyword>
<keyword evidence="3" id="KW-0808">Transferase</keyword>
<evidence type="ECO:0000313" key="7">
    <source>
        <dbReference type="Proteomes" id="UP000076552"/>
    </source>
</evidence>
<evidence type="ECO:0000256" key="1">
    <source>
        <dbReference type="ARBA" id="ARBA00005179"/>
    </source>
</evidence>
<dbReference type="GO" id="GO:0016746">
    <property type="term" value="F:acyltransferase activity"/>
    <property type="evidence" value="ECO:0007669"/>
    <property type="project" value="UniProtKB-KW"/>
</dbReference>
<feature type="compositionally biased region" description="Basic and acidic residues" evidence="5">
    <location>
        <begin position="446"/>
        <end position="460"/>
    </location>
</feature>
<dbReference type="InterPro" id="IPR051283">
    <property type="entry name" value="Sec_Metabolite_Acyltrans"/>
</dbReference>
<evidence type="ECO:0000256" key="3">
    <source>
        <dbReference type="ARBA" id="ARBA00022679"/>
    </source>
</evidence>
<gene>
    <name evidence="6" type="ORF">CT0861_00061</name>
</gene>
<organism evidence="6 7">
    <name type="scientific">Colletotrichum tofieldiae</name>
    <dbReference type="NCBI Taxonomy" id="708197"/>
    <lineage>
        <taxon>Eukaryota</taxon>
        <taxon>Fungi</taxon>
        <taxon>Dikarya</taxon>
        <taxon>Ascomycota</taxon>
        <taxon>Pezizomycotina</taxon>
        <taxon>Sordariomycetes</taxon>
        <taxon>Hypocreomycetidae</taxon>
        <taxon>Glomerellales</taxon>
        <taxon>Glomerellaceae</taxon>
        <taxon>Colletotrichum</taxon>
        <taxon>Colletotrichum spaethianum species complex</taxon>
    </lineage>
</organism>
<keyword evidence="7" id="KW-1185">Reference proteome</keyword>
<dbReference type="PANTHER" id="PTHR31896">
    <property type="entry name" value="FAMILY REGULATORY PROTEIN, PUTATIVE (AFU_ORTHOLOGUE AFUA_3G14730)-RELATED"/>
    <property type="match status" value="1"/>
</dbReference>
<comment type="caution">
    <text evidence="6">The sequence shown here is derived from an EMBL/GenBank/DDBJ whole genome shotgun (WGS) entry which is preliminary data.</text>
</comment>
<feature type="region of interest" description="Disordered" evidence="5">
    <location>
        <begin position="445"/>
        <end position="471"/>
    </location>
</feature>
<evidence type="ECO:0000256" key="5">
    <source>
        <dbReference type="SAM" id="MobiDB-lite"/>
    </source>
</evidence>
<evidence type="ECO:0000256" key="2">
    <source>
        <dbReference type="ARBA" id="ARBA00009861"/>
    </source>
</evidence>
<proteinExistence type="inferred from homology"/>